<evidence type="ECO:0000313" key="12">
    <source>
        <dbReference type="RefSeq" id="XP_022244421.1"/>
    </source>
</evidence>
<evidence type="ECO:0000313" key="9">
    <source>
        <dbReference type="RefSeq" id="XP_013776996.1"/>
    </source>
</evidence>
<dbReference type="Gene3D" id="3.30.1370.210">
    <property type="match status" value="1"/>
</dbReference>
<dbReference type="RefSeq" id="XP_022244420.1">
    <property type="nucleotide sequence ID" value="XM_022388712.1"/>
</dbReference>
<dbReference type="SMART" id="SM00356">
    <property type="entry name" value="ZnF_C3H1"/>
    <property type="match status" value="3"/>
</dbReference>
<keyword evidence="2" id="KW-0677">Repeat</keyword>
<dbReference type="RefSeq" id="XP_013776996.1">
    <property type="nucleotide sequence ID" value="XM_013921542.2"/>
</dbReference>
<keyword evidence="6" id="KW-0175">Coiled coil</keyword>
<evidence type="ECO:0000256" key="1">
    <source>
        <dbReference type="ARBA" id="ARBA00022723"/>
    </source>
</evidence>
<evidence type="ECO:0000313" key="11">
    <source>
        <dbReference type="RefSeq" id="XP_022244420.1"/>
    </source>
</evidence>
<keyword evidence="3 5" id="KW-0863">Zinc-finger</keyword>
<organism evidence="8 12">
    <name type="scientific">Limulus polyphemus</name>
    <name type="common">Atlantic horseshoe crab</name>
    <dbReference type="NCBI Taxonomy" id="6850"/>
    <lineage>
        <taxon>Eukaryota</taxon>
        <taxon>Metazoa</taxon>
        <taxon>Ecdysozoa</taxon>
        <taxon>Arthropoda</taxon>
        <taxon>Chelicerata</taxon>
        <taxon>Merostomata</taxon>
        <taxon>Xiphosura</taxon>
        <taxon>Limulidae</taxon>
        <taxon>Limulus</taxon>
    </lineage>
</organism>
<evidence type="ECO:0000256" key="6">
    <source>
        <dbReference type="SAM" id="Coils"/>
    </source>
</evidence>
<feature type="coiled-coil region" evidence="6">
    <location>
        <begin position="202"/>
        <end position="236"/>
    </location>
</feature>
<evidence type="ECO:0000313" key="10">
    <source>
        <dbReference type="RefSeq" id="XP_022244419.1"/>
    </source>
</evidence>
<dbReference type="Gene3D" id="4.10.1000.10">
    <property type="entry name" value="Zinc finger, CCCH-type"/>
    <property type="match status" value="1"/>
</dbReference>
<keyword evidence="8" id="KW-1185">Reference proteome</keyword>
<feature type="zinc finger region" description="C3H1-type" evidence="5">
    <location>
        <begin position="56"/>
        <end position="82"/>
    </location>
</feature>
<reference evidence="9 10" key="1">
    <citation type="submission" date="2025-05" db="UniProtKB">
        <authorList>
            <consortium name="RefSeq"/>
        </authorList>
    </citation>
    <scope>IDENTIFICATION</scope>
    <source>
        <tissue evidence="9 10">Muscle</tissue>
    </source>
</reference>
<evidence type="ECO:0000256" key="2">
    <source>
        <dbReference type="ARBA" id="ARBA00022737"/>
    </source>
</evidence>
<feature type="domain" description="C3H1-type" evidence="7">
    <location>
        <begin position="24"/>
        <end position="46"/>
    </location>
</feature>
<dbReference type="InterPro" id="IPR000571">
    <property type="entry name" value="Znf_CCCH"/>
</dbReference>
<dbReference type="GeneID" id="106461694"/>
<evidence type="ECO:0000256" key="3">
    <source>
        <dbReference type="ARBA" id="ARBA00022771"/>
    </source>
</evidence>
<dbReference type="PANTHER" id="PTHR12675">
    <property type="entry name" value="MUSCLEBLIND-LIKE PROTEIN"/>
    <property type="match status" value="1"/>
</dbReference>
<dbReference type="Pfam" id="PF00642">
    <property type="entry name" value="zf-CCCH"/>
    <property type="match status" value="1"/>
</dbReference>
<feature type="domain" description="C3H1-type" evidence="7">
    <location>
        <begin position="56"/>
        <end position="82"/>
    </location>
</feature>
<keyword evidence="1 5" id="KW-0479">Metal-binding</keyword>
<evidence type="ECO:0000259" key="7">
    <source>
        <dbReference type="PROSITE" id="PS50103"/>
    </source>
</evidence>
<evidence type="ECO:0000256" key="5">
    <source>
        <dbReference type="PROSITE-ProRule" id="PRU00723"/>
    </source>
</evidence>
<dbReference type="PANTHER" id="PTHR12675:SF6">
    <property type="entry name" value="ZINC FINGER CCCH DOMAIN-CONTAINING PROTEIN 10"/>
    <property type="match status" value="1"/>
</dbReference>
<proteinExistence type="predicted"/>
<gene>
    <name evidence="9 10 11 12" type="primary">LOC106461694</name>
</gene>
<evidence type="ECO:0000256" key="4">
    <source>
        <dbReference type="ARBA" id="ARBA00022833"/>
    </source>
</evidence>
<feature type="domain" description="C3H1-type" evidence="7">
    <location>
        <begin position="106"/>
        <end position="133"/>
    </location>
</feature>
<sequence>MSDDESRDSRGDNSCRNGIDCDDICRDFLRNVCRRGRRCKYKHPEAKNDSADAGRKQKIEFCHDFQNKECNRASCKFLHCTRKEEEFYHATGKLPEHIQEALSMGRSIPPLCKDFLKGFCRRKRRCKFRHVSIEEYNIEMGCQGEAPNRKEMDRYEEQFGFDIYEPEAKRRAFNGPFNSMEYTLRSDTHHLLPSPMSIHSNFRLLEEENVNLQRKVEELKQQVTELTATNEFLLDQNAQLRLSKQATMIPVSQVINPHTMSPSAGPIPQTISQFNSDLAATLPRQRIAPELTGPTPHNMTSIVHVTLAQQGMAPVTITGVSQNLCQTISISAPSTPLVSYPIMTQSLRPVIPHSLNH</sequence>
<accession>A0ABM1SLB5</accession>
<evidence type="ECO:0000313" key="8">
    <source>
        <dbReference type="Proteomes" id="UP000694941"/>
    </source>
</evidence>
<feature type="zinc finger region" description="C3H1-type" evidence="5">
    <location>
        <begin position="106"/>
        <end position="133"/>
    </location>
</feature>
<dbReference type="RefSeq" id="XP_022244419.1">
    <property type="nucleotide sequence ID" value="XM_022388711.1"/>
</dbReference>
<dbReference type="RefSeq" id="XP_022244421.1">
    <property type="nucleotide sequence ID" value="XM_022388713.1"/>
</dbReference>
<name>A0ABM1SLB5_LIMPO</name>
<dbReference type="Proteomes" id="UP000694941">
    <property type="component" value="Unplaced"/>
</dbReference>
<keyword evidence="4 5" id="KW-0862">Zinc</keyword>
<feature type="zinc finger region" description="C3H1-type" evidence="5">
    <location>
        <begin position="24"/>
        <end position="46"/>
    </location>
</feature>
<dbReference type="PROSITE" id="PS50103">
    <property type="entry name" value="ZF_C3H1"/>
    <property type="match status" value="3"/>
</dbReference>
<protein>
    <submittedName>
        <fullName evidence="9 10">Zinc finger CCCH domain-containing protein 10-like</fullName>
    </submittedName>
</protein>